<dbReference type="PANTHER" id="PTHR24292:SF102">
    <property type="entry name" value="CYTOCHROME P450 FAMILY-RELATED"/>
    <property type="match status" value="1"/>
</dbReference>
<feature type="binding site" description="axial binding residue" evidence="13">
    <location>
        <position position="245"/>
    </location>
    <ligand>
        <name>heme</name>
        <dbReference type="ChEBI" id="CHEBI:30413"/>
    </ligand>
    <ligandPart>
        <name>Fe</name>
        <dbReference type="ChEBI" id="CHEBI:18248"/>
    </ligandPart>
</feature>
<dbReference type="PANTHER" id="PTHR24292">
    <property type="entry name" value="CYTOCHROME P450"/>
    <property type="match status" value="1"/>
</dbReference>
<dbReference type="GO" id="GO:0016705">
    <property type="term" value="F:oxidoreductase activity, acting on paired donors, with incorporation or reduction of molecular oxygen"/>
    <property type="evidence" value="ECO:0007669"/>
    <property type="project" value="InterPro"/>
</dbReference>
<dbReference type="PRINTS" id="PR00385">
    <property type="entry name" value="P450"/>
</dbReference>
<dbReference type="PROSITE" id="PS00086">
    <property type="entry name" value="CYTOCHROME_P450"/>
    <property type="match status" value="1"/>
</dbReference>
<dbReference type="InterPro" id="IPR036396">
    <property type="entry name" value="Cyt_P450_sf"/>
</dbReference>
<protein>
    <recommendedName>
        <fullName evidence="17">Cytochrome P450</fullName>
    </recommendedName>
</protein>
<dbReference type="Pfam" id="PF00067">
    <property type="entry name" value="p450"/>
    <property type="match status" value="1"/>
</dbReference>
<evidence type="ECO:0000256" key="7">
    <source>
        <dbReference type="ARBA" id="ARBA00022824"/>
    </source>
</evidence>
<feature type="non-terminal residue" evidence="15">
    <location>
        <position position="1"/>
    </location>
</feature>
<name>A0AAW0WQJ2_CHEQU</name>
<dbReference type="GO" id="GO:0004497">
    <property type="term" value="F:monooxygenase activity"/>
    <property type="evidence" value="ECO:0007669"/>
    <property type="project" value="UniProtKB-KW"/>
</dbReference>
<dbReference type="GO" id="GO:0005789">
    <property type="term" value="C:endoplasmic reticulum membrane"/>
    <property type="evidence" value="ECO:0007669"/>
    <property type="project" value="UniProtKB-SubCell"/>
</dbReference>
<accession>A0AAW0WQJ2</accession>
<dbReference type="AlphaFoldDB" id="A0AAW0WQJ2"/>
<keyword evidence="7" id="KW-0256">Endoplasmic reticulum</keyword>
<keyword evidence="10 13" id="KW-0408">Iron</keyword>
<keyword evidence="16" id="KW-1185">Reference proteome</keyword>
<dbReference type="EMBL" id="JARKIK010000067">
    <property type="protein sequence ID" value="KAK8729565.1"/>
    <property type="molecule type" value="Genomic_DNA"/>
</dbReference>
<dbReference type="GO" id="GO:0005506">
    <property type="term" value="F:iron ion binding"/>
    <property type="evidence" value="ECO:0007669"/>
    <property type="project" value="InterPro"/>
</dbReference>
<evidence type="ECO:0008006" key="17">
    <source>
        <dbReference type="Google" id="ProtNLM"/>
    </source>
</evidence>
<evidence type="ECO:0000256" key="11">
    <source>
        <dbReference type="ARBA" id="ARBA00023033"/>
    </source>
</evidence>
<evidence type="ECO:0000256" key="12">
    <source>
        <dbReference type="ARBA" id="ARBA00023136"/>
    </source>
</evidence>
<dbReference type="InterPro" id="IPR002401">
    <property type="entry name" value="Cyt_P450_E_grp-I"/>
</dbReference>
<comment type="caution">
    <text evidence="15">The sequence shown here is derived from an EMBL/GenBank/DDBJ whole genome shotgun (WGS) entry which is preliminary data.</text>
</comment>
<proteinExistence type="inferred from homology"/>
<comment type="cofactor">
    <cofactor evidence="1 13">
        <name>heme</name>
        <dbReference type="ChEBI" id="CHEBI:30413"/>
    </cofactor>
</comment>
<reference evidence="15 16" key="1">
    <citation type="journal article" date="2024" name="BMC Genomics">
        <title>Genome assembly of redclaw crayfish (Cherax quadricarinatus) provides insights into its immune adaptation and hypoxia tolerance.</title>
        <authorList>
            <person name="Liu Z."/>
            <person name="Zheng J."/>
            <person name="Li H."/>
            <person name="Fang K."/>
            <person name="Wang S."/>
            <person name="He J."/>
            <person name="Zhou D."/>
            <person name="Weng S."/>
            <person name="Chi M."/>
            <person name="Gu Z."/>
            <person name="He J."/>
            <person name="Li F."/>
            <person name="Wang M."/>
        </authorList>
    </citation>
    <scope>NUCLEOTIDE SEQUENCE [LARGE SCALE GENOMIC DNA]</scope>
    <source>
        <strain evidence="15">ZL_2023a</strain>
    </source>
</reference>
<dbReference type="Proteomes" id="UP001445076">
    <property type="component" value="Unassembled WGS sequence"/>
</dbReference>
<evidence type="ECO:0000256" key="5">
    <source>
        <dbReference type="ARBA" id="ARBA00022617"/>
    </source>
</evidence>
<comment type="similarity">
    <text evidence="4 14">Belongs to the cytochrome P450 family.</text>
</comment>
<keyword evidence="8" id="KW-0492">Microsome</keyword>
<keyword evidence="9 14" id="KW-0560">Oxidoreductase</keyword>
<evidence type="ECO:0000256" key="8">
    <source>
        <dbReference type="ARBA" id="ARBA00022848"/>
    </source>
</evidence>
<sequence length="305" mass="34038">KMELSPVKFFRSVVEETIAARKSGQRRGDYLDLLLDARAGHEDISAPYSLTSTHSQDATARDSPTVEHHTVIKETPSSTDKVSLTQCKKMLTDKSIVAQCVLFLIAGYDTTASALAFSSFLLAKYPIHQLHLREEVQQMIEEHGDITYQGILEAKFLDACIMETLRLYPPGTFGERLCTKTYKLPGTEVTLHPGDLVTIPFWSLHHDPRYWQHPDEFQPDRFLPENKAKITGFTHMPFGIGPRNCIAMRFALMEAKVALAKLVIASELRLARGHKKLKLTSSPFPLKADGGVNLVVIPLPAGKQS</sequence>
<evidence type="ECO:0000256" key="10">
    <source>
        <dbReference type="ARBA" id="ARBA00023004"/>
    </source>
</evidence>
<evidence type="ECO:0000256" key="2">
    <source>
        <dbReference type="ARBA" id="ARBA00004174"/>
    </source>
</evidence>
<dbReference type="SUPFAM" id="SSF48264">
    <property type="entry name" value="Cytochrome P450"/>
    <property type="match status" value="1"/>
</dbReference>
<evidence type="ECO:0000313" key="16">
    <source>
        <dbReference type="Proteomes" id="UP001445076"/>
    </source>
</evidence>
<dbReference type="GO" id="GO:0020037">
    <property type="term" value="F:heme binding"/>
    <property type="evidence" value="ECO:0007669"/>
    <property type="project" value="InterPro"/>
</dbReference>
<evidence type="ECO:0000256" key="14">
    <source>
        <dbReference type="RuleBase" id="RU000461"/>
    </source>
</evidence>
<evidence type="ECO:0000256" key="6">
    <source>
        <dbReference type="ARBA" id="ARBA00022723"/>
    </source>
</evidence>
<organism evidence="15 16">
    <name type="scientific">Cherax quadricarinatus</name>
    <name type="common">Australian red claw crayfish</name>
    <dbReference type="NCBI Taxonomy" id="27406"/>
    <lineage>
        <taxon>Eukaryota</taxon>
        <taxon>Metazoa</taxon>
        <taxon>Ecdysozoa</taxon>
        <taxon>Arthropoda</taxon>
        <taxon>Crustacea</taxon>
        <taxon>Multicrustacea</taxon>
        <taxon>Malacostraca</taxon>
        <taxon>Eumalacostraca</taxon>
        <taxon>Eucarida</taxon>
        <taxon>Decapoda</taxon>
        <taxon>Pleocyemata</taxon>
        <taxon>Astacidea</taxon>
        <taxon>Parastacoidea</taxon>
        <taxon>Parastacidae</taxon>
        <taxon>Cherax</taxon>
    </lineage>
</organism>
<evidence type="ECO:0000256" key="1">
    <source>
        <dbReference type="ARBA" id="ARBA00001971"/>
    </source>
</evidence>
<dbReference type="InterPro" id="IPR017972">
    <property type="entry name" value="Cyt_P450_CS"/>
</dbReference>
<comment type="subcellular location">
    <subcellularLocation>
        <location evidence="3">Endoplasmic reticulum membrane</location>
        <topology evidence="3">Peripheral membrane protein</topology>
    </subcellularLocation>
    <subcellularLocation>
        <location evidence="2">Microsome membrane</location>
        <topology evidence="2">Peripheral membrane protein</topology>
    </subcellularLocation>
</comment>
<evidence type="ECO:0000256" key="3">
    <source>
        <dbReference type="ARBA" id="ARBA00004406"/>
    </source>
</evidence>
<keyword evidence="6 13" id="KW-0479">Metal-binding</keyword>
<keyword evidence="5 13" id="KW-0349">Heme</keyword>
<dbReference type="InterPro" id="IPR001128">
    <property type="entry name" value="Cyt_P450"/>
</dbReference>
<evidence type="ECO:0000256" key="13">
    <source>
        <dbReference type="PIRSR" id="PIRSR602401-1"/>
    </source>
</evidence>
<keyword evidence="12" id="KW-0472">Membrane</keyword>
<keyword evidence="11 14" id="KW-0503">Monooxygenase</keyword>
<evidence type="ECO:0000256" key="4">
    <source>
        <dbReference type="ARBA" id="ARBA00010617"/>
    </source>
</evidence>
<evidence type="ECO:0000313" key="15">
    <source>
        <dbReference type="EMBL" id="KAK8729565.1"/>
    </source>
</evidence>
<evidence type="ECO:0000256" key="9">
    <source>
        <dbReference type="ARBA" id="ARBA00023002"/>
    </source>
</evidence>
<dbReference type="PRINTS" id="PR00463">
    <property type="entry name" value="EP450I"/>
</dbReference>
<dbReference type="InterPro" id="IPR050476">
    <property type="entry name" value="Insect_CytP450_Detox"/>
</dbReference>
<dbReference type="Gene3D" id="1.10.630.10">
    <property type="entry name" value="Cytochrome P450"/>
    <property type="match status" value="1"/>
</dbReference>
<gene>
    <name evidence="15" type="ORF">OTU49_008551</name>
</gene>